<accession>A0A9W5U142</accession>
<reference evidence="2" key="1">
    <citation type="journal article" date="2014" name="Int. J. Syst. Evol. Microbiol.">
        <title>Complete genome sequence of Corynebacterium casei LMG S-19264T (=DSM 44701T), isolated from a smear-ripened cheese.</title>
        <authorList>
            <consortium name="US DOE Joint Genome Institute (JGI-PGF)"/>
            <person name="Walter F."/>
            <person name="Albersmeier A."/>
            <person name="Kalinowski J."/>
            <person name="Ruckert C."/>
        </authorList>
    </citation>
    <scope>NUCLEOTIDE SEQUENCE</scope>
    <source>
        <strain evidence="2">CGMCC 1.15454</strain>
    </source>
</reference>
<dbReference type="Proteomes" id="UP000621492">
    <property type="component" value="Unassembled WGS sequence"/>
</dbReference>
<keyword evidence="1" id="KW-0472">Membrane</keyword>
<evidence type="ECO:0000256" key="1">
    <source>
        <dbReference type="SAM" id="Phobius"/>
    </source>
</evidence>
<keyword evidence="1" id="KW-0812">Transmembrane</keyword>
<proteinExistence type="predicted"/>
<keyword evidence="1" id="KW-1133">Transmembrane helix</keyword>
<name>A0A9W5U142_9BACI</name>
<dbReference type="EMBL" id="BMJD01000049">
    <property type="protein sequence ID" value="GGB58218.1"/>
    <property type="molecule type" value="Genomic_DNA"/>
</dbReference>
<sequence>MKRTKRNTVLKAFEISLIISLIAFFVVDSPKPNTAVYLLFVGIVSFASLNIIYLITSKAYKKFLRES</sequence>
<organism evidence="2 3">
    <name type="scientific">Lentibacillus populi</name>
    <dbReference type="NCBI Taxonomy" id="1827502"/>
    <lineage>
        <taxon>Bacteria</taxon>
        <taxon>Bacillati</taxon>
        <taxon>Bacillota</taxon>
        <taxon>Bacilli</taxon>
        <taxon>Bacillales</taxon>
        <taxon>Bacillaceae</taxon>
        <taxon>Lentibacillus</taxon>
    </lineage>
</organism>
<protein>
    <submittedName>
        <fullName evidence="2">Uncharacterized protein</fullName>
    </submittedName>
</protein>
<evidence type="ECO:0000313" key="2">
    <source>
        <dbReference type="EMBL" id="GGB58218.1"/>
    </source>
</evidence>
<evidence type="ECO:0000313" key="3">
    <source>
        <dbReference type="Proteomes" id="UP000621492"/>
    </source>
</evidence>
<keyword evidence="3" id="KW-1185">Reference proteome</keyword>
<feature type="transmembrane region" description="Helical" evidence="1">
    <location>
        <begin position="12"/>
        <end position="29"/>
    </location>
</feature>
<comment type="caution">
    <text evidence="2">The sequence shown here is derived from an EMBL/GenBank/DDBJ whole genome shotgun (WGS) entry which is preliminary data.</text>
</comment>
<dbReference type="RefSeq" id="WP_088049392.1">
    <property type="nucleotide sequence ID" value="NZ_BMJD01000049.1"/>
</dbReference>
<dbReference type="AlphaFoldDB" id="A0A9W5U142"/>
<gene>
    <name evidence="2" type="ORF">GCM10011409_39660</name>
</gene>
<reference evidence="2" key="2">
    <citation type="submission" date="2020-09" db="EMBL/GenBank/DDBJ databases">
        <authorList>
            <person name="Sun Q."/>
            <person name="Zhou Y."/>
        </authorList>
    </citation>
    <scope>NUCLEOTIDE SEQUENCE</scope>
    <source>
        <strain evidence="2">CGMCC 1.15454</strain>
    </source>
</reference>
<feature type="transmembrane region" description="Helical" evidence="1">
    <location>
        <begin position="35"/>
        <end position="55"/>
    </location>
</feature>